<organism evidence="4 5">
    <name type="scientific">Jatrophihabitans cynanchi</name>
    <dbReference type="NCBI Taxonomy" id="2944128"/>
    <lineage>
        <taxon>Bacteria</taxon>
        <taxon>Bacillati</taxon>
        <taxon>Actinomycetota</taxon>
        <taxon>Actinomycetes</taxon>
        <taxon>Jatrophihabitantales</taxon>
        <taxon>Jatrophihabitantaceae</taxon>
        <taxon>Jatrophihabitans</taxon>
    </lineage>
</organism>
<dbReference type="InterPro" id="IPR033138">
    <property type="entry name" value="Cu_oxidase_CS"/>
</dbReference>
<dbReference type="RefSeq" id="WP_269443231.1">
    <property type="nucleotide sequence ID" value="NZ_CP097463.1"/>
</dbReference>
<evidence type="ECO:0000313" key="5">
    <source>
        <dbReference type="Proteomes" id="UP001164693"/>
    </source>
</evidence>
<feature type="domain" description="Sulfocyanin-like C-terminal" evidence="3">
    <location>
        <begin position="101"/>
        <end position="194"/>
    </location>
</feature>
<sequence>MITDLAVRRRDFALAAAAVVVLTAASTVSLGAAAGAFDHRSNTVAYTTCSSPALSGSVVHVSLVDMRGMGGGMMGGQGRWRSWHAGMMRIVASTASVGVGTVSLRVTNSGVLTHELVVLTLPAGATVGSRAVGADGKVDEAGSVGEVSNTCGAGAGPGLAPGSTGWTTLTLPAGRYELVCNLPGHYAAGMSTELDVG</sequence>
<gene>
    <name evidence="4" type="ORF">M6B22_19535</name>
</gene>
<dbReference type="EMBL" id="CP097463">
    <property type="protein sequence ID" value="WAX56699.1"/>
    <property type="molecule type" value="Genomic_DNA"/>
</dbReference>
<feature type="signal peptide" evidence="2">
    <location>
        <begin position="1"/>
        <end position="32"/>
    </location>
</feature>
<evidence type="ECO:0000313" key="4">
    <source>
        <dbReference type="EMBL" id="WAX56699.1"/>
    </source>
</evidence>
<dbReference type="InterPro" id="IPR049544">
    <property type="entry name" value="SoxE-like_C"/>
</dbReference>
<name>A0ABY7JZY4_9ACTN</name>
<protein>
    <recommendedName>
        <fullName evidence="3">Sulfocyanin-like C-terminal domain-containing protein</fullName>
    </recommendedName>
</protein>
<keyword evidence="2" id="KW-0732">Signal</keyword>
<feature type="chain" id="PRO_5045465756" description="Sulfocyanin-like C-terminal domain-containing protein" evidence="2">
    <location>
        <begin position="33"/>
        <end position="197"/>
    </location>
</feature>
<dbReference type="Proteomes" id="UP001164693">
    <property type="component" value="Chromosome"/>
</dbReference>
<dbReference type="InterPro" id="IPR008972">
    <property type="entry name" value="Cupredoxin"/>
</dbReference>
<evidence type="ECO:0000256" key="2">
    <source>
        <dbReference type="SAM" id="SignalP"/>
    </source>
</evidence>
<dbReference type="PROSITE" id="PS51318">
    <property type="entry name" value="TAT"/>
    <property type="match status" value="1"/>
</dbReference>
<dbReference type="InterPro" id="IPR006311">
    <property type="entry name" value="TAT_signal"/>
</dbReference>
<keyword evidence="1" id="KW-0479">Metal-binding</keyword>
<dbReference type="SUPFAM" id="SSF49503">
    <property type="entry name" value="Cupredoxins"/>
    <property type="match status" value="1"/>
</dbReference>
<keyword evidence="5" id="KW-1185">Reference proteome</keyword>
<evidence type="ECO:0000259" key="3">
    <source>
        <dbReference type="Pfam" id="PF06525"/>
    </source>
</evidence>
<accession>A0ABY7JZY4</accession>
<proteinExistence type="predicted"/>
<dbReference type="PROSITE" id="PS00079">
    <property type="entry name" value="MULTICOPPER_OXIDASE1"/>
    <property type="match status" value="1"/>
</dbReference>
<dbReference type="Pfam" id="PF06525">
    <property type="entry name" value="SoxE"/>
    <property type="match status" value="1"/>
</dbReference>
<dbReference type="Gene3D" id="2.60.40.420">
    <property type="entry name" value="Cupredoxins - blue copper proteins"/>
    <property type="match status" value="1"/>
</dbReference>
<reference evidence="4" key="1">
    <citation type="submission" date="2022-05" db="EMBL/GenBank/DDBJ databases">
        <title>Jatrophihabitans sp. SB3-54 whole genome sequence.</title>
        <authorList>
            <person name="Suh M.K."/>
            <person name="Eom M.K."/>
            <person name="Kim J.S."/>
            <person name="Kim H.S."/>
            <person name="Do H.E."/>
            <person name="Shin Y.K."/>
            <person name="Lee J.-S."/>
        </authorList>
    </citation>
    <scope>NUCLEOTIDE SEQUENCE</scope>
    <source>
        <strain evidence="4">SB3-54</strain>
    </source>
</reference>
<evidence type="ECO:0000256" key="1">
    <source>
        <dbReference type="ARBA" id="ARBA00022723"/>
    </source>
</evidence>